<proteinExistence type="predicted"/>
<dbReference type="Proteomes" id="UP001055879">
    <property type="component" value="Linkage Group LG13"/>
</dbReference>
<gene>
    <name evidence="1" type="ORF">L6452_36379</name>
</gene>
<reference evidence="1 2" key="2">
    <citation type="journal article" date="2022" name="Mol. Ecol. Resour.">
        <title>The genomes of chicory, endive, great burdock and yacon provide insights into Asteraceae paleo-polyploidization history and plant inulin production.</title>
        <authorList>
            <person name="Fan W."/>
            <person name="Wang S."/>
            <person name="Wang H."/>
            <person name="Wang A."/>
            <person name="Jiang F."/>
            <person name="Liu H."/>
            <person name="Zhao H."/>
            <person name="Xu D."/>
            <person name="Zhang Y."/>
        </authorList>
    </citation>
    <scope>NUCLEOTIDE SEQUENCE [LARGE SCALE GENOMIC DNA]</scope>
    <source>
        <strain evidence="2">cv. Niubang</strain>
    </source>
</reference>
<accession>A0ACB8YA56</accession>
<protein>
    <submittedName>
        <fullName evidence="1">Uncharacterized protein</fullName>
    </submittedName>
</protein>
<evidence type="ECO:0000313" key="1">
    <source>
        <dbReference type="EMBL" id="KAI3681579.1"/>
    </source>
</evidence>
<sequence length="205" mass="22565">MAQLLLSFLLLSLTFFGFSGMAESRSGARVYLEAQCRTVVYHDLCVKTLLPYVGKTVPGPQQIAKISLAVCLSKARLTKAYVNMVANKFNRTKNFGDYQAVDSCLSQISNGVNQITLSVKEFQKMGKDGEQNFMLHEGNVQSWVSAALTDADMCIDGLLGDGIGGRDKAMIKAMILNVKQLASNSLGLFNRYTMRHRASRIVKNP</sequence>
<comment type="caution">
    <text evidence="1">The sequence shown here is derived from an EMBL/GenBank/DDBJ whole genome shotgun (WGS) entry which is preliminary data.</text>
</comment>
<name>A0ACB8YA56_ARCLA</name>
<organism evidence="1 2">
    <name type="scientific">Arctium lappa</name>
    <name type="common">Greater burdock</name>
    <name type="synonym">Lappa major</name>
    <dbReference type="NCBI Taxonomy" id="4217"/>
    <lineage>
        <taxon>Eukaryota</taxon>
        <taxon>Viridiplantae</taxon>
        <taxon>Streptophyta</taxon>
        <taxon>Embryophyta</taxon>
        <taxon>Tracheophyta</taxon>
        <taxon>Spermatophyta</taxon>
        <taxon>Magnoliopsida</taxon>
        <taxon>eudicotyledons</taxon>
        <taxon>Gunneridae</taxon>
        <taxon>Pentapetalae</taxon>
        <taxon>asterids</taxon>
        <taxon>campanulids</taxon>
        <taxon>Asterales</taxon>
        <taxon>Asteraceae</taxon>
        <taxon>Carduoideae</taxon>
        <taxon>Cardueae</taxon>
        <taxon>Arctiinae</taxon>
        <taxon>Arctium</taxon>
    </lineage>
</organism>
<evidence type="ECO:0000313" key="2">
    <source>
        <dbReference type="Proteomes" id="UP001055879"/>
    </source>
</evidence>
<dbReference type="EMBL" id="CM042059">
    <property type="protein sequence ID" value="KAI3681579.1"/>
    <property type="molecule type" value="Genomic_DNA"/>
</dbReference>
<reference evidence="2" key="1">
    <citation type="journal article" date="2022" name="Mol. Ecol. Resour.">
        <title>The genomes of chicory, endive, great burdock and yacon provide insights into Asteraceae palaeo-polyploidization history and plant inulin production.</title>
        <authorList>
            <person name="Fan W."/>
            <person name="Wang S."/>
            <person name="Wang H."/>
            <person name="Wang A."/>
            <person name="Jiang F."/>
            <person name="Liu H."/>
            <person name="Zhao H."/>
            <person name="Xu D."/>
            <person name="Zhang Y."/>
        </authorList>
    </citation>
    <scope>NUCLEOTIDE SEQUENCE [LARGE SCALE GENOMIC DNA]</scope>
    <source>
        <strain evidence="2">cv. Niubang</strain>
    </source>
</reference>
<keyword evidence="2" id="KW-1185">Reference proteome</keyword>